<dbReference type="EMBL" id="MGJL01000038">
    <property type="protein sequence ID" value="OGN06541.1"/>
    <property type="molecule type" value="Genomic_DNA"/>
</dbReference>
<proteinExistence type="predicted"/>
<evidence type="ECO:0000256" key="2">
    <source>
        <dbReference type="SAM" id="Phobius"/>
    </source>
</evidence>
<keyword evidence="2" id="KW-0812">Transmembrane</keyword>
<feature type="transmembrane region" description="Helical" evidence="2">
    <location>
        <begin position="12"/>
        <end position="32"/>
    </location>
</feature>
<gene>
    <name evidence="4" type="ORF">A2750_03550</name>
</gene>
<keyword evidence="2" id="KW-0472">Membrane</keyword>
<keyword evidence="1" id="KW-0732">Signal</keyword>
<dbReference type="AlphaFoldDB" id="A0A1F8F081"/>
<feature type="domain" description="Yeast cell wall synthesis Kre9/Knh1-like N-terminal" evidence="3">
    <location>
        <begin position="57"/>
        <end position="126"/>
    </location>
</feature>
<sequence length="266" mass="29410">MESEQKPDSLLRNLPIVFVVTFLAVFVGVFRVEPTARQNERAANSSALTQGPLEVLSPNKNERWTFGSEQEIKWQGGVPASSINVYLTSENGQQLYRTLLSETQNDGTEKWIVDVPPREYKIQIQSCPGCATGSGWDSSNGSFTVVADEKASIPLPPRFPANESLVVFSPISGEAFYRTETMDIRWFGGYETWQLKITLIPVALSSATPSHVAAEGVLNDGKFEWSIPTTIKAGDYYLKLECSNCADNAFKASAHSFSYITIRSSY</sequence>
<dbReference type="InterPro" id="IPR018466">
    <property type="entry name" value="Kre9/Knh1-like_N"/>
</dbReference>
<name>A0A1F8F081_9BACT</name>
<organism evidence="4 5">
    <name type="scientific">Candidatus Yanofskybacteria bacterium RIFCSPHIGHO2_01_FULL_45_42</name>
    <dbReference type="NCBI Taxonomy" id="1802671"/>
    <lineage>
        <taxon>Bacteria</taxon>
        <taxon>Candidatus Yanofskyibacteriota</taxon>
    </lineage>
</organism>
<dbReference type="Pfam" id="PF10342">
    <property type="entry name" value="Kre9_KNH"/>
    <property type="match status" value="1"/>
</dbReference>
<accession>A0A1F8F081</accession>
<dbReference type="Proteomes" id="UP000178023">
    <property type="component" value="Unassembled WGS sequence"/>
</dbReference>
<comment type="caution">
    <text evidence="4">The sequence shown here is derived from an EMBL/GenBank/DDBJ whole genome shotgun (WGS) entry which is preliminary data.</text>
</comment>
<protein>
    <recommendedName>
        <fullName evidence="3">Yeast cell wall synthesis Kre9/Knh1-like N-terminal domain-containing protein</fullName>
    </recommendedName>
</protein>
<evidence type="ECO:0000313" key="4">
    <source>
        <dbReference type="EMBL" id="OGN06541.1"/>
    </source>
</evidence>
<reference evidence="4 5" key="1">
    <citation type="journal article" date="2016" name="Nat. Commun.">
        <title>Thousands of microbial genomes shed light on interconnected biogeochemical processes in an aquifer system.</title>
        <authorList>
            <person name="Anantharaman K."/>
            <person name="Brown C.T."/>
            <person name="Hug L.A."/>
            <person name="Sharon I."/>
            <person name="Castelle C.J."/>
            <person name="Probst A.J."/>
            <person name="Thomas B.C."/>
            <person name="Singh A."/>
            <person name="Wilkins M.J."/>
            <person name="Karaoz U."/>
            <person name="Brodie E.L."/>
            <person name="Williams K.H."/>
            <person name="Hubbard S.S."/>
            <person name="Banfield J.F."/>
        </authorList>
    </citation>
    <scope>NUCLEOTIDE SEQUENCE [LARGE SCALE GENOMIC DNA]</scope>
</reference>
<evidence type="ECO:0000259" key="3">
    <source>
        <dbReference type="Pfam" id="PF10342"/>
    </source>
</evidence>
<evidence type="ECO:0000256" key="1">
    <source>
        <dbReference type="ARBA" id="ARBA00022729"/>
    </source>
</evidence>
<evidence type="ECO:0000313" key="5">
    <source>
        <dbReference type="Proteomes" id="UP000178023"/>
    </source>
</evidence>
<keyword evidence="2" id="KW-1133">Transmembrane helix</keyword>